<feature type="compositionally biased region" description="Basic and acidic residues" evidence="2">
    <location>
        <begin position="355"/>
        <end position="364"/>
    </location>
</feature>
<keyword evidence="6" id="KW-1185">Reference proteome</keyword>
<dbReference type="InterPro" id="IPR052806">
    <property type="entry name" value="Fasciclin-like_AGP"/>
</dbReference>
<keyword evidence="3" id="KW-0732">Signal</keyword>
<feature type="signal peptide" evidence="3">
    <location>
        <begin position="1"/>
        <end position="18"/>
    </location>
</feature>
<dbReference type="PANTHER" id="PTHR33985">
    <property type="entry name" value="OS02G0491300 PROTEIN-RELATED"/>
    <property type="match status" value="1"/>
</dbReference>
<name>A0A7N0RHS6_KALFE</name>
<protein>
    <recommendedName>
        <fullName evidence="4">FAS1 domain-containing protein</fullName>
    </recommendedName>
</protein>
<comment type="similarity">
    <text evidence="1">Belongs to the fasciclin-like AGP family.</text>
</comment>
<dbReference type="SUPFAM" id="SSF82153">
    <property type="entry name" value="FAS1 domain"/>
    <property type="match status" value="1"/>
</dbReference>
<dbReference type="PROSITE" id="PS50213">
    <property type="entry name" value="FAS1"/>
    <property type="match status" value="1"/>
</dbReference>
<organism evidence="5 6">
    <name type="scientific">Kalanchoe fedtschenkoi</name>
    <name type="common">Lavender scallops</name>
    <name type="synonym">South American air plant</name>
    <dbReference type="NCBI Taxonomy" id="63787"/>
    <lineage>
        <taxon>Eukaryota</taxon>
        <taxon>Viridiplantae</taxon>
        <taxon>Streptophyta</taxon>
        <taxon>Embryophyta</taxon>
        <taxon>Tracheophyta</taxon>
        <taxon>Spermatophyta</taxon>
        <taxon>Magnoliopsida</taxon>
        <taxon>eudicotyledons</taxon>
        <taxon>Gunneridae</taxon>
        <taxon>Pentapetalae</taxon>
        <taxon>Saxifragales</taxon>
        <taxon>Crassulaceae</taxon>
        <taxon>Kalanchoe</taxon>
    </lineage>
</organism>
<dbReference type="OMA" id="FDGQHIA"/>
<evidence type="ECO:0000313" key="5">
    <source>
        <dbReference type="EnsemblPlants" id="Kaladp0011s0132.1.v1.1.CDS.1"/>
    </source>
</evidence>
<sequence>MAIGASSIFLLVILAVNAVVVDSTSTAELDATIAALRSHGYNLFANALTTSDILFELHANFTTRDANASVARSSFTLFAPPDSTLFALDMTASALVYVQTLRCHIVPRRIAASELLLLQPGSCLPTLLPRREIRVQRRLLRRSIVIAVDGVNVVVPGMYYGEGVAVHGLAGALNFRSHVGARRGWDVVPDPYSVSEMNGTGSANSTATFPANQTFIPQIPKQPVANGSMFSPIPRLPIFNHSIPPPAVNSPLPSSAISSPPETLTGNEMTGPPQISPSKVKLHDSLTEESTTRIRKHSAKLLEVADQSTIDLDDELAEDGLLAAIHKAKALVAEPDRPSPGHDATETAGGQLSDEASHDTGYEL</sequence>
<evidence type="ECO:0000259" key="4">
    <source>
        <dbReference type="PROSITE" id="PS50213"/>
    </source>
</evidence>
<evidence type="ECO:0000256" key="1">
    <source>
        <dbReference type="ARBA" id="ARBA00007843"/>
    </source>
</evidence>
<proteinExistence type="inferred from homology"/>
<evidence type="ECO:0000256" key="3">
    <source>
        <dbReference type="SAM" id="SignalP"/>
    </source>
</evidence>
<feature type="compositionally biased region" description="Basic and acidic residues" evidence="2">
    <location>
        <begin position="334"/>
        <end position="345"/>
    </location>
</feature>
<evidence type="ECO:0000256" key="2">
    <source>
        <dbReference type="SAM" id="MobiDB-lite"/>
    </source>
</evidence>
<evidence type="ECO:0000313" key="6">
    <source>
        <dbReference type="Proteomes" id="UP000594263"/>
    </source>
</evidence>
<dbReference type="Proteomes" id="UP000594263">
    <property type="component" value="Unplaced"/>
</dbReference>
<dbReference type="InterPro" id="IPR036378">
    <property type="entry name" value="FAS1_dom_sf"/>
</dbReference>
<reference evidence="5" key="1">
    <citation type="submission" date="2021-01" db="UniProtKB">
        <authorList>
            <consortium name="EnsemblPlants"/>
        </authorList>
    </citation>
    <scope>IDENTIFICATION</scope>
</reference>
<feature type="compositionally biased region" description="Low complexity" evidence="2">
    <location>
        <begin position="251"/>
        <end position="261"/>
    </location>
</feature>
<feature type="domain" description="FAS1" evidence="4">
    <location>
        <begin position="28"/>
        <end position="159"/>
    </location>
</feature>
<feature type="chain" id="PRO_5029737427" description="FAS1 domain-containing protein" evidence="3">
    <location>
        <begin position="19"/>
        <end position="364"/>
    </location>
</feature>
<dbReference type="PANTHER" id="PTHR33985:SF15">
    <property type="entry name" value="FASCICLIN-LIKE ARABINOGALACTAN PROTEIN 19"/>
    <property type="match status" value="1"/>
</dbReference>
<feature type="region of interest" description="Disordered" evidence="2">
    <location>
        <begin position="251"/>
        <end position="281"/>
    </location>
</feature>
<accession>A0A7N0RHS6</accession>
<dbReference type="Gene3D" id="2.30.180.10">
    <property type="entry name" value="FAS1 domain"/>
    <property type="match status" value="1"/>
</dbReference>
<dbReference type="Gramene" id="Kaladp0011s0132.1.v1.1">
    <property type="protein sequence ID" value="Kaladp0011s0132.1.v1.1.CDS.1"/>
    <property type="gene ID" value="Kaladp0011s0132.v1.1"/>
</dbReference>
<dbReference type="EnsemblPlants" id="Kaladp0011s0132.1.v1.1">
    <property type="protein sequence ID" value="Kaladp0011s0132.1.v1.1.CDS.1"/>
    <property type="gene ID" value="Kaladp0011s0132.v1.1"/>
</dbReference>
<dbReference type="InterPro" id="IPR000782">
    <property type="entry name" value="FAS1_domain"/>
</dbReference>
<feature type="region of interest" description="Disordered" evidence="2">
    <location>
        <begin position="332"/>
        <end position="364"/>
    </location>
</feature>
<dbReference type="AlphaFoldDB" id="A0A7N0RHS6"/>